<comment type="caution">
    <text evidence="2">The sequence shown here is derived from an EMBL/GenBank/DDBJ whole genome shotgun (WGS) entry which is preliminary data.</text>
</comment>
<dbReference type="GO" id="GO:0016567">
    <property type="term" value="P:protein ubiquitination"/>
    <property type="evidence" value="ECO:0007669"/>
    <property type="project" value="UniProtKB-UniPathway"/>
</dbReference>
<reference evidence="2 3" key="1">
    <citation type="journal article" date="2018" name="Nat. Genet.">
        <title>Extensive intraspecific gene order and gene structural variations between Mo17 and other maize genomes.</title>
        <authorList>
            <person name="Sun S."/>
            <person name="Zhou Y."/>
            <person name="Chen J."/>
            <person name="Shi J."/>
            <person name="Zhao H."/>
            <person name="Zhao H."/>
            <person name="Song W."/>
            <person name="Zhang M."/>
            <person name="Cui Y."/>
            <person name="Dong X."/>
            <person name="Liu H."/>
            <person name="Ma X."/>
            <person name="Jiao Y."/>
            <person name="Wang B."/>
            <person name="Wei X."/>
            <person name="Stein J.C."/>
            <person name="Glaubitz J.C."/>
            <person name="Lu F."/>
            <person name="Yu G."/>
            <person name="Liang C."/>
            <person name="Fengler K."/>
            <person name="Li B."/>
            <person name="Rafalski A."/>
            <person name="Schnable P.S."/>
            <person name="Ware D.H."/>
            <person name="Buckler E.S."/>
            <person name="Lai J."/>
        </authorList>
    </citation>
    <scope>NUCLEOTIDE SEQUENCE [LARGE SCALE GENOMIC DNA]</scope>
    <source>
        <strain evidence="3">cv. Missouri 17</strain>
        <tissue evidence="2">Seedling</tissue>
    </source>
</reference>
<gene>
    <name evidence="2" type="ORF">Zm00014a_026737</name>
</gene>
<dbReference type="EMBL" id="NCVQ01000555">
    <property type="protein sequence ID" value="PWZ04297.1"/>
    <property type="molecule type" value="Genomic_DNA"/>
</dbReference>
<evidence type="ECO:0000313" key="3">
    <source>
        <dbReference type="Proteomes" id="UP000251960"/>
    </source>
</evidence>
<proteinExistence type="predicted"/>
<feature type="compositionally biased region" description="Low complexity" evidence="1">
    <location>
        <begin position="86"/>
        <end position="97"/>
    </location>
</feature>
<organism evidence="2 3">
    <name type="scientific">Zea mays</name>
    <name type="common">Maize</name>
    <dbReference type="NCBI Taxonomy" id="4577"/>
    <lineage>
        <taxon>Eukaryota</taxon>
        <taxon>Viridiplantae</taxon>
        <taxon>Streptophyta</taxon>
        <taxon>Embryophyta</taxon>
        <taxon>Tracheophyta</taxon>
        <taxon>Spermatophyta</taxon>
        <taxon>Magnoliopsida</taxon>
        <taxon>Liliopsida</taxon>
        <taxon>Poales</taxon>
        <taxon>Poaceae</taxon>
        <taxon>PACMAD clade</taxon>
        <taxon>Panicoideae</taxon>
        <taxon>Andropogonodae</taxon>
        <taxon>Andropogoneae</taxon>
        <taxon>Tripsacinae</taxon>
        <taxon>Zea</taxon>
    </lineage>
</organism>
<accession>A0A3L6D8D5</accession>
<dbReference type="UniPathway" id="UPA00143"/>
<name>A0A3L6D8D5_MAIZE</name>
<evidence type="ECO:0000313" key="2">
    <source>
        <dbReference type="EMBL" id="PWZ04297.1"/>
    </source>
</evidence>
<dbReference type="AlphaFoldDB" id="A0A3L6D8D5"/>
<evidence type="ECO:0000256" key="1">
    <source>
        <dbReference type="SAM" id="MobiDB-lite"/>
    </source>
</evidence>
<sequence length="204" mass="21109">MLRAAAGADRDAVRAPLLLAVPLQVAAHPLALARVPGVQGRGRGGEARAPVRPRQGPRRPEVQERPGAADIPSRPAGQRPATAPQADPNNAHFPNAANPANPWFMGGGGGGIPLANAALGELHLLGGVRWAVPAAQLQVHGFPDATAYGQPAGFPYGYGHGHAFHGGHAGAHAHAAAAAPRHAQHQQQQADVYLKALLIWSAFW</sequence>
<dbReference type="Proteomes" id="UP000251960">
    <property type="component" value="Unassembled WGS sequence"/>
</dbReference>
<protein>
    <submittedName>
        <fullName evidence="2">Uncharacterized protein</fullName>
    </submittedName>
</protein>
<feature type="region of interest" description="Disordered" evidence="1">
    <location>
        <begin position="37"/>
        <end position="97"/>
    </location>
</feature>